<gene>
    <name evidence="1" type="ORF">PoB_003074600</name>
</gene>
<dbReference type="PANTHER" id="PTHR13060:SF0">
    <property type="entry name" value="PROTEIN ECDYSONELESS HOMOLOG"/>
    <property type="match status" value="1"/>
</dbReference>
<reference evidence="1 2" key="1">
    <citation type="journal article" date="2021" name="Elife">
        <title>Chloroplast acquisition without the gene transfer in kleptoplastic sea slugs, Plakobranchus ocellatus.</title>
        <authorList>
            <person name="Maeda T."/>
            <person name="Takahashi S."/>
            <person name="Yoshida T."/>
            <person name="Shimamura S."/>
            <person name="Takaki Y."/>
            <person name="Nagai Y."/>
            <person name="Toyoda A."/>
            <person name="Suzuki Y."/>
            <person name="Arimoto A."/>
            <person name="Ishii H."/>
            <person name="Satoh N."/>
            <person name="Nishiyama T."/>
            <person name="Hasebe M."/>
            <person name="Maruyama T."/>
            <person name="Minagawa J."/>
            <person name="Obokata J."/>
            <person name="Shigenobu S."/>
        </authorList>
    </citation>
    <scope>NUCLEOTIDE SEQUENCE [LARGE SCALE GENOMIC DNA]</scope>
</reference>
<keyword evidence="2" id="KW-1185">Reference proteome</keyword>
<evidence type="ECO:0000313" key="1">
    <source>
        <dbReference type="EMBL" id="GFO04241.1"/>
    </source>
</evidence>
<comment type="caution">
    <text evidence="1">The sequence shown here is derived from an EMBL/GenBank/DDBJ whole genome shotgun (WGS) entry which is preliminary data.</text>
</comment>
<dbReference type="EMBL" id="BLXT01003738">
    <property type="protein sequence ID" value="GFO04241.1"/>
    <property type="molecule type" value="Genomic_DNA"/>
</dbReference>
<dbReference type="InterPro" id="IPR010770">
    <property type="entry name" value="Ecd"/>
</dbReference>
<accession>A0AAV3ZZ39</accession>
<dbReference type="PANTHER" id="PTHR13060">
    <property type="entry name" value="SGT1 PROTEIN HSGT1 SUPPRESSOR OF GCR2"/>
    <property type="match status" value="1"/>
</dbReference>
<dbReference type="GO" id="GO:0005634">
    <property type="term" value="C:nucleus"/>
    <property type="evidence" value="ECO:0007669"/>
    <property type="project" value="TreeGrafter"/>
</dbReference>
<proteinExistence type="predicted"/>
<sequence length="513" mass="58440">MANIENMKRIPDDVVEYSLFLDIPSDIEDDKIFDFLQKLADSIIAHFSTRLVNYIWQHESFHLRPVLSTNESIPPHLYGSTSFGDNIDDEWFIVSLLYEITKEFAGCVVRVNDNDEEFLLIEAADALPKWLNPETAENRVFVYNGDIHVIPIPESPEDYTKFPMFTPSLREAVACVRDCTSLTRCSQAVQNHIKKRLSSFPQKSEESIHHVNCYLPTPLAVLLDSYPSLVSAGVRRFYYRDPLELKACRPMKRFKPDDLIKARVKMTRCLYAQLVQQVFAPDRRSGWPIIAPSNPEFLEHDIGVKLAHGFEILCSKCKEEDNVSVDSENLDSSNIRWQQFKQSLASKGYFRGEIEGSTLYTKLLNEAKQFYLSQVSSTDDDVGDIGQLVLLRLKTLEPKFQEFRTSTQNLPPSDDDSWINVTPEQVDELMKSAGGLAAENQTQPFDLSKISQSMSRFVEHESGIDGAEFPKEAVENGDGDGQVVGSGMIEAMQKLFGWYNFIITKKDFEMLHL</sequence>
<dbReference type="Proteomes" id="UP000735302">
    <property type="component" value="Unassembled WGS sequence"/>
</dbReference>
<organism evidence="1 2">
    <name type="scientific">Plakobranchus ocellatus</name>
    <dbReference type="NCBI Taxonomy" id="259542"/>
    <lineage>
        <taxon>Eukaryota</taxon>
        <taxon>Metazoa</taxon>
        <taxon>Spiralia</taxon>
        <taxon>Lophotrochozoa</taxon>
        <taxon>Mollusca</taxon>
        <taxon>Gastropoda</taxon>
        <taxon>Heterobranchia</taxon>
        <taxon>Euthyneura</taxon>
        <taxon>Panpulmonata</taxon>
        <taxon>Sacoglossa</taxon>
        <taxon>Placobranchoidea</taxon>
        <taxon>Plakobranchidae</taxon>
        <taxon>Plakobranchus</taxon>
    </lineage>
</organism>
<evidence type="ECO:0000313" key="2">
    <source>
        <dbReference type="Proteomes" id="UP000735302"/>
    </source>
</evidence>
<protein>
    <submittedName>
        <fullName evidence="1">Sgt1-like protein</fullName>
    </submittedName>
</protein>
<name>A0AAV3ZZ39_9GAST</name>
<dbReference type="Pfam" id="PF07093">
    <property type="entry name" value="SGT1"/>
    <property type="match status" value="1"/>
</dbReference>
<dbReference type="AlphaFoldDB" id="A0AAV3ZZ39"/>